<dbReference type="AlphaFoldDB" id="A0AAU9C3C4"/>
<keyword evidence="4" id="KW-1185">Reference proteome</keyword>
<evidence type="ECO:0000313" key="3">
    <source>
        <dbReference type="EMBL" id="BCX82168.1"/>
    </source>
</evidence>
<keyword evidence="1" id="KW-0472">Membrane</keyword>
<accession>A0AAU9C3C4</accession>
<dbReference type="InterPro" id="IPR018639">
    <property type="entry name" value="DUF2062"/>
</dbReference>
<keyword evidence="1" id="KW-0812">Transmembrane</keyword>
<feature type="transmembrane region" description="Helical" evidence="1">
    <location>
        <begin position="128"/>
        <end position="155"/>
    </location>
</feature>
<dbReference type="Proteomes" id="UP001321825">
    <property type="component" value="Chromosome"/>
</dbReference>
<feature type="domain" description="DUF2062" evidence="2">
    <location>
        <begin position="23"/>
        <end position="164"/>
    </location>
</feature>
<evidence type="ECO:0000256" key="1">
    <source>
        <dbReference type="SAM" id="Phobius"/>
    </source>
</evidence>
<name>A0AAU9C3C4_9GAMM</name>
<dbReference type="PANTHER" id="PTHR40547">
    <property type="entry name" value="SLL0298 PROTEIN"/>
    <property type="match status" value="1"/>
</dbReference>
<gene>
    <name evidence="3" type="ORF">MIT9_P1753</name>
</gene>
<evidence type="ECO:0000313" key="4">
    <source>
        <dbReference type="Proteomes" id="UP001321825"/>
    </source>
</evidence>
<feature type="transmembrane region" description="Helical" evidence="1">
    <location>
        <begin position="62"/>
        <end position="84"/>
    </location>
</feature>
<organism evidence="3 4">
    <name type="scientific">Methylomarinovum caldicuralii</name>
    <dbReference type="NCBI Taxonomy" id="438856"/>
    <lineage>
        <taxon>Bacteria</taxon>
        <taxon>Pseudomonadati</taxon>
        <taxon>Pseudomonadota</taxon>
        <taxon>Gammaproteobacteria</taxon>
        <taxon>Methylococcales</taxon>
        <taxon>Methylothermaceae</taxon>
        <taxon>Methylomarinovum</taxon>
    </lineage>
</organism>
<dbReference type="PANTHER" id="PTHR40547:SF1">
    <property type="entry name" value="SLL0298 PROTEIN"/>
    <property type="match status" value="1"/>
</dbReference>
<dbReference type="EMBL" id="AP024714">
    <property type="protein sequence ID" value="BCX82168.1"/>
    <property type="molecule type" value="Genomic_DNA"/>
</dbReference>
<keyword evidence="1" id="KW-1133">Transmembrane helix</keyword>
<dbReference type="RefSeq" id="WP_317704577.1">
    <property type="nucleotide sequence ID" value="NZ_AP024714.1"/>
</dbReference>
<reference evidence="4" key="1">
    <citation type="journal article" date="2024" name="Int. J. Syst. Evol. Microbiol.">
        <title>Methylomarinovum tepidoasis sp. nov., a moderately thermophilic methanotroph of the family Methylothermaceae isolated from a deep-sea hydrothermal field.</title>
        <authorList>
            <person name="Hirayama H."/>
            <person name="Takaki Y."/>
            <person name="Abe M."/>
            <person name="Miyazaki M."/>
            <person name="Uematsu K."/>
            <person name="Matsui Y."/>
            <person name="Takai K."/>
        </authorList>
    </citation>
    <scope>NUCLEOTIDE SEQUENCE [LARGE SCALE GENOMIC DNA]</scope>
    <source>
        <strain evidence="4">IT-9</strain>
    </source>
</reference>
<proteinExistence type="predicted"/>
<protein>
    <recommendedName>
        <fullName evidence="2">DUF2062 domain-containing protein</fullName>
    </recommendedName>
</protein>
<dbReference type="KEGG" id="mcau:MIT9_P1753"/>
<evidence type="ECO:0000259" key="2">
    <source>
        <dbReference type="Pfam" id="PF09835"/>
    </source>
</evidence>
<sequence>MPKKLIQRFMPEHHVIKEHKHLQFLGEHLHNPNLWHLNRKSAALAFAVGFFYMYLPIPGQMIVAAVLALLVGANLPLSVVLVWITNPVTMPPMFYAAYKLGSWVLGVKNAISPDVFTLGGALSELGDILWPLLLGSLILGVTLAVIGYFGILWLWRFMTIRRWRKRRRERQARGAS</sequence>
<dbReference type="Pfam" id="PF09835">
    <property type="entry name" value="DUF2062"/>
    <property type="match status" value="1"/>
</dbReference>